<dbReference type="InterPro" id="IPR011990">
    <property type="entry name" value="TPR-like_helical_dom_sf"/>
</dbReference>
<feature type="repeat" description="PPR" evidence="1">
    <location>
        <begin position="586"/>
        <end position="620"/>
    </location>
</feature>
<sequence>MYASRTVCSRCSSQWRSTPVSASASTKRLGAAASYSTAAETRSPASSRPTNTRRDSQSRHPGQRKGYNAFKENRQSDEDPALALFKEVVSPREVITPKDTTYVTTSPPIRSELEITTLLNALISPKVSMEKMYKIFQDEIWPSIIALGGHIPKPIYTATLQLLAKQRDYMIERGDYNNSLDIAQKYRDLGVYDLSIRNDLILSLCCRVLQVKNSSKDRSELRARILNLWKHVSQLKRPSEARQTLRFALPSATEVLKDISQYIKSDGSMSRGEQATRALASIFLQFSPPQAREIMPALLASMAIASDTRYGGLSYKAMLSPLFFLIKPVLSKYTMTRADVEAAFSKPSSVPPARLAELEEYVSKQWPMAVEMINNTKKETKLHHDPDAHRSIINFHRQLRTAYTRRDPGAIGSIWHSVTAKLQDSPAFKAELAEDSDFLDFWVFVWCAIRRPIQTQETINLMKSLKLEPTIRTYTSMMHGWKMCKDISRIEMLWDQLVKSGTKLDSVIWTERVSALIELGQHQKGIEALSEMLDNWRQAVKNGTQDQAVEPNIETVNAAFKGLLHANPKAAHELLGWAGKQGIEPNTRTYNILIRETIRLGHHDEISQLLRSMQTHGVEPDSATFTILLETVIGSMRDASAEEQVSAMKSVFSEIEQAGLKPNLETYGKVLYTLDGLPNCSDDVIAALQQHMRGNGFGSRLTPHMITILVERALRHNPPDVNKIRSLLKENNLTTISSGDQTLWERVTAAYAISGCVKEAMAIFDDLADSGRPVTSLASLTDLVQALLQHGDKETAQRVVDIVVEHQLNNKQADKDANQRYWKHHFWYMAQHNGLVDGAKLRQYSRR</sequence>
<evidence type="ECO:0008006" key="5">
    <source>
        <dbReference type="Google" id="ProtNLM"/>
    </source>
</evidence>
<name>A0A1B8B780_FUSPO</name>
<dbReference type="AlphaFoldDB" id="A0A1B8B780"/>
<evidence type="ECO:0000256" key="2">
    <source>
        <dbReference type="SAM" id="MobiDB-lite"/>
    </source>
</evidence>
<protein>
    <recommendedName>
        <fullName evidence="5">Pentacotripeptide-repeat region of PRORP domain-containing protein</fullName>
    </recommendedName>
</protein>
<dbReference type="PANTHER" id="PTHR47939:SF5">
    <property type="entry name" value="PENTACOTRIPEPTIDE-REPEAT REGION OF PRORP DOMAIN-CONTAINING PROTEIN"/>
    <property type="match status" value="1"/>
</dbReference>
<accession>A0A1B8B780</accession>
<dbReference type="OrthoDB" id="185373at2759"/>
<dbReference type="Gene3D" id="1.25.40.10">
    <property type="entry name" value="Tetratricopeptide repeat domain"/>
    <property type="match status" value="3"/>
</dbReference>
<dbReference type="STRING" id="36050.A0A1B8B780"/>
<evidence type="ECO:0000256" key="1">
    <source>
        <dbReference type="PROSITE-ProRule" id="PRU00708"/>
    </source>
</evidence>
<proteinExistence type="predicted"/>
<reference evidence="3 4" key="1">
    <citation type="submission" date="2016-06" db="EMBL/GenBank/DDBJ databases">
        <title>Living apart together: crosstalk between the core and supernumerary genomes in a fungal plant pathogen.</title>
        <authorList>
            <person name="Vanheule A."/>
            <person name="Audenaert K."/>
            <person name="Warris S."/>
            <person name="Van De Geest H."/>
            <person name="Schijlen E."/>
            <person name="Hofte M."/>
            <person name="De Saeger S."/>
            <person name="Haesaert G."/>
            <person name="Waalwijk C."/>
            <person name="Van Der Lee T."/>
        </authorList>
    </citation>
    <scope>NUCLEOTIDE SEQUENCE [LARGE SCALE GENOMIC DNA]</scope>
    <source>
        <strain evidence="3 4">2516</strain>
    </source>
</reference>
<dbReference type="EMBL" id="LYXU01000001">
    <property type="protein sequence ID" value="OBS28579.1"/>
    <property type="molecule type" value="Genomic_DNA"/>
</dbReference>
<evidence type="ECO:0000313" key="3">
    <source>
        <dbReference type="EMBL" id="OBS28579.1"/>
    </source>
</evidence>
<feature type="compositionally biased region" description="Polar residues" evidence="2">
    <location>
        <begin position="34"/>
        <end position="50"/>
    </location>
</feature>
<gene>
    <name evidence="3" type="ORF">FPOA_02515</name>
</gene>
<dbReference type="Pfam" id="PF13041">
    <property type="entry name" value="PPR_2"/>
    <property type="match status" value="1"/>
</dbReference>
<evidence type="ECO:0000313" key="4">
    <source>
        <dbReference type="Proteomes" id="UP000091967"/>
    </source>
</evidence>
<feature type="region of interest" description="Disordered" evidence="2">
    <location>
        <begin position="19"/>
        <end position="73"/>
    </location>
</feature>
<dbReference type="InterPro" id="IPR002885">
    <property type="entry name" value="PPR_rpt"/>
</dbReference>
<dbReference type="NCBIfam" id="TIGR00756">
    <property type="entry name" value="PPR"/>
    <property type="match status" value="1"/>
</dbReference>
<organism evidence="3 4">
    <name type="scientific">Fusarium poae</name>
    <dbReference type="NCBI Taxonomy" id="36050"/>
    <lineage>
        <taxon>Eukaryota</taxon>
        <taxon>Fungi</taxon>
        <taxon>Dikarya</taxon>
        <taxon>Ascomycota</taxon>
        <taxon>Pezizomycotina</taxon>
        <taxon>Sordariomycetes</taxon>
        <taxon>Hypocreomycetidae</taxon>
        <taxon>Hypocreales</taxon>
        <taxon>Nectriaceae</taxon>
        <taxon>Fusarium</taxon>
    </lineage>
</organism>
<keyword evidence="4" id="KW-1185">Reference proteome</keyword>
<dbReference type="InterPro" id="IPR050667">
    <property type="entry name" value="PPR-containing_protein"/>
</dbReference>
<dbReference type="PANTHER" id="PTHR47939">
    <property type="entry name" value="MEMBRANE-ASSOCIATED SALT-INDUCIBLE PROTEIN-LIKE"/>
    <property type="match status" value="1"/>
</dbReference>
<dbReference type="OMA" id="TGMMHGW"/>
<comment type="caution">
    <text evidence="3">The sequence shown here is derived from an EMBL/GenBank/DDBJ whole genome shotgun (WGS) entry which is preliminary data.</text>
</comment>
<dbReference type="PROSITE" id="PS51375">
    <property type="entry name" value="PPR"/>
    <property type="match status" value="1"/>
</dbReference>
<dbReference type="Proteomes" id="UP000091967">
    <property type="component" value="Unassembled WGS sequence"/>
</dbReference>